<gene>
    <name evidence="3" type="ORF">H9705_04540</name>
</gene>
<evidence type="ECO:0000313" key="3">
    <source>
        <dbReference type="EMBL" id="HJC15080.1"/>
    </source>
</evidence>
<feature type="transmembrane region" description="Helical" evidence="1">
    <location>
        <begin position="31"/>
        <end position="53"/>
    </location>
</feature>
<feature type="transmembrane region" description="Helical" evidence="1">
    <location>
        <begin position="110"/>
        <end position="130"/>
    </location>
</feature>
<dbReference type="PANTHER" id="PTHR31302">
    <property type="entry name" value="TRANSMEMBRANE PROTEIN WITH METALLOPHOSPHOESTERASE DOMAIN-RELATED"/>
    <property type="match status" value="1"/>
</dbReference>
<dbReference type="Pfam" id="PF00149">
    <property type="entry name" value="Metallophos"/>
    <property type="match status" value="1"/>
</dbReference>
<accession>A0A9D2N9N5</accession>
<evidence type="ECO:0000256" key="1">
    <source>
        <dbReference type="SAM" id="Phobius"/>
    </source>
</evidence>
<dbReference type="Proteomes" id="UP000823849">
    <property type="component" value="Unassembled WGS sequence"/>
</dbReference>
<proteinExistence type="predicted"/>
<evidence type="ECO:0000313" key="4">
    <source>
        <dbReference type="Proteomes" id="UP000823849"/>
    </source>
</evidence>
<organism evidence="3 4">
    <name type="scientific">Candidatus Fusicatenibacter intestinigallinarum</name>
    <dbReference type="NCBI Taxonomy" id="2838598"/>
    <lineage>
        <taxon>Bacteria</taxon>
        <taxon>Bacillati</taxon>
        <taxon>Bacillota</taxon>
        <taxon>Clostridia</taxon>
        <taxon>Lachnospirales</taxon>
        <taxon>Lachnospiraceae</taxon>
        <taxon>Fusicatenibacter</taxon>
    </lineage>
</organism>
<evidence type="ECO:0000259" key="2">
    <source>
        <dbReference type="Pfam" id="PF00149"/>
    </source>
</evidence>
<feature type="domain" description="Calcineurin-like phosphoesterase" evidence="2">
    <location>
        <begin position="158"/>
        <end position="340"/>
    </location>
</feature>
<reference evidence="3" key="1">
    <citation type="journal article" date="2021" name="PeerJ">
        <title>Extensive microbial diversity within the chicken gut microbiome revealed by metagenomics and culture.</title>
        <authorList>
            <person name="Gilroy R."/>
            <person name="Ravi A."/>
            <person name="Getino M."/>
            <person name="Pursley I."/>
            <person name="Horton D.L."/>
            <person name="Alikhan N.F."/>
            <person name="Baker D."/>
            <person name="Gharbi K."/>
            <person name="Hall N."/>
            <person name="Watson M."/>
            <person name="Adriaenssens E.M."/>
            <person name="Foster-Nyarko E."/>
            <person name="Jarju S."/>
            <person name="Secka A."/>
            <person name="Antonio M."/>
            <person name="Oren A."/>
            <person name="Chaudhuri R.R."/>
            <person name="La Ragione R."/>
            <person name="Hildebrand F."/>
            <person name="Pallen M.J."/>
        </authorList>
    </citation>
    <scope>NUCLEOTIDE SEQUENCE</scope>
    <source>
        <strain evidence="3">CHK185-5351</strain>
    </source>
</reference>
<sequence length="402" mass="44404">MAAVFLAPFYLLCNAYIVYWMIRWLRAAVPVLGAGAGLIPVLAVYCFLMFSLLTSFLVRSYPAKRYLKKISDQWLGSFAYILGITLFLDLAHRVFERTWLADTRLYSRGGMAFCGTAAAVGMAAVVIYGIRHAKKITLTRYQVAIPKKYAAEGKKKLNIVLLADLHLGSSVGKKQVEQMAELVRGCDPDLVVIAGDLFDNDFSSIDDPEGIARLLAGMESRLGTWACWGNHDINERILAGFTFPAPGGVHVDPRFDSFLRQARIHMMNDEIRLMDGSFYLAGRKDPQRIEKTGESRMEPAELLQEADKTLPVIVIDHQPKQLKELAAAGADLDLSGHTHNGQVFPGNLFLRLMWKNPCGVRKIGPMYSVVTSGAGFWGPGLRIGTDNEVVLLEVDFGNSSAS</sequence>
<dbReference type="InterPro" id="IPR004843">
    <property type="entry name" value="Calcineurin-like_PHP"/>
</dbReference>
<dbReference type="InterPro" id="IPR051158">
    <property type="entry name" value="Metallophosphoesterase_sf"/>
</dbReference>
<dbReference type="InterPro" id="IPR029052">
    <property type="entry name" value="Metallo-depent_PP-like"/>
</dbReference>
<keyword evidence="1" id="KW-1133">Transmembrane helix</keyword>
<comment type="caution">
    <text evidence="3">The sequence shown here is derived from an EMBL/GenBank/DDBJ whole genome shotgun (WGS) entry which is preliminary data.</text>
</comment>
<dbReference type="EMBL" id="DWWU01000019">
    <property type="protein sequence ID" value="HJC15080.1"/>
    <property type="molecule type" value="Genomic_DNA"/>
</dbReference>
<keyword evidence="1" id="KW-0472">Membrane</keyword>
<dbReference type="SUPFAM" id="SSF56300">
    <property type="entry name" value="Metallo-dependent phosphatases"/>
    <property type="match status" value="1"/>
</dbReference>
<name>A0A9D2N9N5_9FIRM</name>
<dbReference type="Gene3D" id="3.60.21.10">
    <property type="match status" value="1"/>
</dbReference>
<dbReference type="AlphaFoldDB" id="A0A9D2N9N5"/>
<reference evidence="3" key="2">
    <citation type="submission" date="2021-04" db="EMBL/GenBank/DDBJ databases">
        <authorList>
            <person name="Gilroy R."/>
        </authorList>
    </citation>
    <scope>NUCLEOTIDE SEQUENCE</scope>
    <source>
        <strain evidence="3">CHK185-5351</strain>
    </source>
</reference>
<feature type="transmembrane region" description="Helical" evidence="1">
    <location>
        <begin position="74"/>
        <end position="95"/>
    </location>
</feature>
<dbReference type="PANTHER" id="PTHR31302:SF0">
    <property type="entry name" value="TRANSMEMBRANE PROTEIN WITH METALLOPHOSPHOESTERASE DOMAIN"/>
    <property type="match status" value="1"/>
</dbReference>
<protein>
    <submittedName>
        <fullName evidence="3">Metallophosphoesterase</fullName>
    </submittedName>
</protein>
<keyword evidence="1" id="KW-0812">Transmembrane</keyword>
<dbReference type="GO" id="GO:0016787">
    <property type="term" value="F:hydrolase activity"/>
    <property type="evidence" value="ECO:0007669"/>
    <property type="project" value="InterPro"/>
</dbReference>